<dbReference type="AlphaFoldDB" id="A0A062V6H1"/>
<keyword evidence="1" id="KW-0969">Cilium</keyword>
<reference evidence="1 2" key="1">
    <citation type="journal article" date="2014" name="Antonie Van Leeuwenhoek">
        <title>Hyphomonas beringensis sp. nov. and Hyphomonas chukchiensis sp. nov., isolated from surface seawater of the Bering Sea and Chukchi Sea.</title>
        <authorList>
            <person name="Li C."/>
            <person name="Lai Q."/>
            <person name="Li G."/>
            <person name="Dong C."/>
            <person name="Wang J."/>
            <person name="Liao Y."/>
            <person name="Shao Z."/>
        </authorList>
    </citation>
    <scope>NUCLEOTIDE SEQUENCE [LARGE SCALE GENOMIC DNA]</scope>
    <source>
        <strain evidence="1 2">PS728</strain>
    </source>
</reference>
<accession>A0A062V6H1</accession>
<protein>
    <submittedName>
        <fullName evidence="1">Putative flagellar protein</fullName>
    </submittedName>
</protein>
<keyword evidence="2" id="KW-1185">Reference proteome</keyword>
<gene>
    <name evidence="1" type="ORF">HPO_14257</name>
</gene>
<comment type="caution">
    <text evidence="1">The sequence shown here is derived from an EMBL/GenBank/DDBJ whole genome shotgun (WGS) entry which is preliminary data.</text>
</comment>
<dbReference type="InterPro" id="IPR010626">
    <property type="entry name" value="DUF1217"/>
</dbReference>
<proteinExistence type="predicted"/>
<dbReference type="EMBL" id="ARYM01000017">
    <property type="protein sequence ID" value="KCZ97663.1"/>
    <property type="molecule type" value="Genomic_DNA"/>
</dbReference>
<dbReference type="STRING" id="1280954.HPO_14257"/>
<dbReference type="OrthoDB" id="7824597at2"/>
<dbReference type="PATRIC" id="fig|1280954.3.peg.2889"/>
<keyword evidence="1" id="KW-0966">Cell projection</keyword>
<dbReference type="Gene3D" id="1.10.3700.10">
    <property type="entry name" value="AGR C 984p-like"/>
    <property type="match status" value="1"/>
</dbReference>
<keyword evidence="1" id="KW-0282">Flagellum</keyword>
<organism evidence="1 2">
    <name type="scientific">Hyphomonas polymorpha PS728</name>
    <dbReference type="NCBI Taxonomy" id="1280954"/>
    <lineage>
        <taxon>Bacteria</taxon>
        <taxon>Pseudomonadati</taxon>
        <taxon>Pseudomonadota</taxon>
        <taxon>Alphaproteobacteria</taxon>
        <taxon>Hyphomonadales</taxon>
        <taxon>Hyphomonadaceae</taxon>
        <taxon>Hyphomonas</taxon>
    </lineage>
</organism>
<evidence type="ECO:0000313" key="1">
    <source>
        <dbReference type="EMBL" id="KCZ97663.1"/>
    </source>
</evidence>
<name>A0A062V6H1_9PROT</name>
<sequence>MAFQPVVPMSGIGGWKFLQATYDKQLQSYTKSPQVRNDRDYLIEKFAQPISVEDFLKDTRLVRATMTAFDLSGEEWKKGFIKKVLEEVGNPDSTFLQRLNNSKYTAFAKALTPVNGKIDLSEEKIAAIAVSFERSSFELAIGNVDDSMRLSLNYNDEIGVMTANGASDDTIAYRILGDVPVYTMLKTALNLPSDTSKLPVERQAEMIKSSLKKVLGVSKLSEISSPELIDKMVVRYHAMKSITESSASSSPAAAALILLGGGSSYGYGSNASQNLFLSSFL</sequence>
<dbReference type="SUPFAM" id="SSF158837">
    <property type="entry name" value="AGR C 984p-like"/>
    <property type="match status" value="1"/>
</dbReference>
<dbReference type="InterPro" id="IPR023157">
    <property type="entry name" value="AGR-C-984p-like_sf"/>
</dbReference>
<dbReference type="eggNOG" id="ENOG502ZBJH">
    <property type="taxonomic scope" value="Bacteria"/>
</dbReference>
<evidence type="ECO:0000313" key="2">
    <source>
        <dbReference type="Proteomes" id="UP000027100"/>
    </source>
</evidence>
<dbReference type="Pfam" id="PF06748">
    <property type="entry name" value="DUF1217"/>
    <property type="match status" value="1"/>
</dbReference>
<dbReference type="Proteomes" id="UP000027100">
    <property type="component" value="Unassembled WGS sequence"/>
</dbReference>